<evidence type="ECO:0000256" key="4">
    <source>
        <dbReference type="ARBA" id="ARBA00023136"/>
    </source>
</evidence>
<accession>A0A8S1WK58</accession>
<dbReference type="PROSITE" id="PS50216">
    <property type="entry name" value="DHHC"/>
    <property type="match status" value="1"/>
</dbReference>
<sequence>MNQIDEDIQFEEITKRKQYQLICLLLAKDIKFYHLFQYQNQQPLLHNLLIEKQVEVAHYVIHLIQNYSQNPLQILDQPNPIQQTPFLIACYFGQLSIIKHLMKLGVNINSKDQNNFTPLLFAIKSNQTYIAIYLIYKGAEVFVKDLNGCSLAHWSAYNNNLFMLKILKNLFKFNVFEMDKKQKTPLTRAQEQLSYECQNYLKSLLKKNNGRSKYLTYLKMHHQQHICFIAITSLNLFILSKFTEFKEPILKHGSLFLQLYNVFFNFILFYIIENASIAKDAFYTNNRNNVSSFNMSNEGFGDVQGCLEIDQTIVPFIQDEQNNNQSMSLICDSMVEIEKPFIRHIIQSIDQGTQIQFEPDQLCLDCMIVKLPRTEHCDHCKCCHPNFQMHSSFYKKCIQDDGIYLFYFTLIITQFLGFMIYLYFYAQGINFDLDEIVLNFTFVIALFIALLVIHQCVYIVVLFYGIITNKTYFEIMNLERCWYKYKTIPQQNGLLARVLQ</sequence>
<gene>
    <name evidence="8" type="ORF">POCTA_138.1.T0970092</name>
</gene>
<dbReference type="GO" id="GO:0019706">
    <property type="term" value="F:protein-cysteine S-palmitoyltransferase activity"/>
    <property type="evidence" value="ECO:0007669"/>
    <property type="project" value="UniProtKB-EC"/>
</dbReference>
<keyword evidence="5" id="KW-0040">ANK repeat</keyword>
<dbReference type="PANTHER" id="PTHR24198:SF165">
    <property type="entry name" value="ANKYRIN REPEAT-CONTAINING PROTEIN-RELATED"/>
    <property type="match status" value="1"/>
</dbReference>
<proteinExistence type="inferred from homology"/>
<dbReference type="Pfam" id="PF12796">
    <property type="entry name" value="Ank_2"/>
    <property type="match status" value="1"/>
</dbReference>
<dbReference type="OMA" id="GCLEIDQ"/>
<comment type="caution">
    <text evidence="8">The sequence shown here is derived from an EMBL/GenBank/DDBJ whole genome shotgun (WGS) entry which is preliminary data.</text>
</comment>
<reference evidence="8" key="1">
    <citation type="submission" date="2021-01" db="EMBL/GenBank/DDBJ databases">
        <authorList>
            <consortium name="Genoscope - CEA"/>
            <person name="William W."/>
        </authorList>
    </citation>
    <scope>NUCLEOTIDE SEQUENCE</scope>
</reference>
<dbReference type="GO" id="GO:0016020">
    <property type="term" value="C:membrane"/>
    <property type="evidence" value="ECO:0007669"/>
    <property type="project" value="UniProtKB-SubCell"/>
</dbReference>
<evidence type="ECO:0000256" key="6">
    <source>
        <dbReference type="RuleBase" id="RU079119"/>
    </source>
</evidence>
<feature type="transmembrane region" description="Helical" evidence="6">
    <location>
        <begin position="436"/>
        <end position="467"/>
    </location>
</feature>
<name>A0A8S1WK58_PAROT</name>
<dbReference type="PROSITE" id="PS50297">
    <property type="entry name" value="ANK_REP_REGION"/>
    <property type="match status" value="1"/>
</dbReference>
<keyword evidence="3 6" id="KW-1133">Transmembrane helix</keyword>
<comment type="domain">
    <text evidence="6">The DHHC domain is required for palmitoyltransferase activity.</text>
</comment>
<keyword evidence="6" id="KW-0012">Acyltransferase</keyword>
<feature type="repeat" description="ANK" evidence="5">
    <location>
        <begin position="114"/>
        <end position="146"/>
    </location>
</feature>
<evidence type="ECO:0000256" key="5">
    <source>
        <dbReference type="PROSITE-ProRule" id="PRU00023"/>
    </source>
</evidence>
<evidence type="ECO:0000256" key="3">
    <source>
        <dbReference type="ARBA" id="ARBA00022989"/>
    </source>
</evidence>
<organism evidence="8 9">
    <name type="scientific">Paramecium octaurelia</name>
    <dbReference type="NCBI Taxonomy" id="43137"/>
    <lineage>
        <taxon>Eukaryota</taxon>
        <taxon>Sar</taxon>
        <taxon>Alveolata</taxon>
        <taxon>Ciliophora</taxon>
        <taxon>Intramacronucleata</taxon>
        <taxon>Oligohymenophorea</taxon>
        <taxon>Peniculida</taxon>
        <taxon>Parameciidae</taxon>
        <taxon>Paramecium</taxon>
    </lineage>
</organism>
<feature type="transmembrane region" description="Helical" evidence="6">
    <location>
        <begin position="404"/>
        <end position="424"/>
    </location>
</feature>
<evidence type="ECO:0000259" key="7">
    <source>
        <dbReference type="Pfam" id="PF01529"/>
    </source>
</evidence>
<comment type="subcellular location">
    <subcellularLocation>
        <location evidence="1">Membrane</location>
        <topology evidence="1">Multi-pass membrane protein</topology>
    </subcellularLocation>
</comment>
<keyword evidence="2 6" id="KW-0812">Transmembrane</keyword>
<feature type="transmembrane region" description="Helical" evidence="6">
    <location>
        <begin position="226"/>
        <end position="243"/>
    </location>
</feature>
<dbReference type="EMBL" id="CAJJDP010000096">
    <property type="protein sequence ID" value="CAD8190338.1"/>
    <property type="molecule type" value="Genomic_DNA"/>
</dbReference>
<dbReference type="InterPro" id="IPR002110">
    <property type="entry name" value="Ankyrin_rpt"/>
</dbReference>
<dbReference type="EC" id="2.3.1.225" evidence="6"/>
<keyword evidence="9" id="KW-1185">Reference proteome</keyword>
<feature type="repeat" description="ANK" evidence="5">
    <location>
        <begin position="81"/>
        <end position="113"/>
    </location>
</feature>
<keyword evidence="6" id="KW-0808">Transferase</keyword>
<comment type="similarity">
    <text evidence="6">Belongs to the DHHC palmitoyltransferase family.</text>
</comment>
<evidence type="ECO:0000256" key="2">
    <source>
        <dbReference type="ARBA" id="ARBA00022692"/>
    </source>
</evidence>
<protein>
    <recommendedName>
        <fullName evidence="6">Palmitoyltransferase</fullName>
        <ecNumber evidence="6">2.3.1.225</ecNumber>
    </recommendedName>
</protein>
<feature type="transmembrane region" description="Helical" evidence="6">
    <location>
        <begin position="255"/>
        <end position="272"/>
    </location>
</feature>
<evidence type="ECO:0000313" key="9">
    <source>
        <dbReference type="Proteomes" id="UP000683925"/>
    </source>
</evidence>
<evidence type="ECO:0000256" key="1">
    <source>
        <dbReference type="ARBA" id="ARBA00004141"/>
    </source>
</evidence>
<comment type="catalytic activity">
    <reaction evidence="6">
        <text>L-cysteinyl-[protein] + hexadecanoyl-CoA = S-hexadecanoyl-L-cysteinyl-[protein] + CoA</text>
        <dbReference type="Rhea" id="RHEA:36683"/>
        <dbReference type="Rhea" id="RHEA-COMP:10131"/>
        <dbReference type="Rhea" id="RHEA-COMP:11032"/>
        <dbReference type="ChEBI" id="CHEBI:29950"/>
        <dbReference type="ChEBI" id="CHEBI:57287"/>
        <dbReference type="ChEBI" id="CHEBI:57379"/>
        <dbReference type="ChEBI" id="CHEBI:74151"/>
        <dbReference type="EC" id="2.3.1.225"/>
    </reaction>
</comment>
<dbReference type="OrthoDB" id="301925at2759"/>
<dbReference type="PANTHER" id="PTHR24198">
    <property type="entry name" value="ANKYRIN REPEAT AND PROTEIN KINASE DOMAIN-CONTAINING PROTEIN"/>
    <property type="match status" value="1"/>
</dbReference>
<keyword evidence="4 6" id="KW-0472">Membrane</keyword>
<dbReference type="Proteomes" id="UP000683925">
    <property type="component" value="Unassembled WGS sequence"/>
</dbReference>
<feature type="domain" description="Palmitoyltransferase DHHC" evidence="7">
    <location>
        <begin position="357"/>
        <end position="477"/>
    </location>
</feature>
<evidence type="ECO:0000313" key="8">
    <source>
        <dbReference type="EMBL" id="CAD8190338.1"/>
    </source>
</evidence>
<dbReference type="AlphaFoldDB" id="A0A8S1WK58"/>
<dbReference type="SMART" id="SM00248">
    <property type="entry name" value="ANK"/>
    <property type="match status" value="3"/>
</dbReference>
<dbReference type="PROSITE" id="PS50088">
    <property type="entry name" value="ANK_REPEAT"/>
    <property type="match status" value="2"/>
</dbReference>
<dbReference type="InterPro" id="IPR001594">
    <property type="entry name" value="Palmitoyltrfase_DHHC"/>
</dbReference>
<dbReference type="Pfam" id="PF01529">
    <property type="entry name" value="DHHC"/>
    <property type="match status" value="1"/>
</dbReference>